<reference evidence="2" key="1">
    <citation type="submission" date="2009-04" db="EMBL/GenBank/DDBJ databases">
        <authorList>
            <person name="Weinstock G."/>
            <person name="Sodergren E."/>
            <person name="Clifton S."/>
            <person name="Fulton L."/>
            <person name="Fulton B."/>
            <person name="Courtney L."/>
            <person name="Fronick C."/>
            <person name="Harrison M."/>
            <person name="Strong C."/>
            <person name="Farmer C."/>
            <person name="Delahaunty K."/>
            <person name="Markovic C."/>
            <person name="Hall O."/>
            <person name="Minx P."/>
            <person name="Tomlinson C."/>
            <person name="Mitreva M."/>
            <person name="Nelson J."/>
            <person name="Hou S."/>
            <person name="Wollam A."/>
            <person name="Pepin K.H."/>
            <person name="Johnson M."/>
            <person name="Bhonagiri V."/>
            <person name="Nash W.E."/>
            <person name="Warren W."/>
            <person name="Chinwalla A."/>
            <person name="Mardis E.R."/>
            <person name="Wilson R.K."/>
        </authorList>
    </citation>
    <scope>NUCLEOTIDE SEQUENCE [LARGE SCALE GENOMIC DNA]</scope>
    <source>
        <strain evidence="2">ATCC 51147</strain>
    </source>
</reference>
<gene>
    <name evidence="2" type="ORF">GCWU000324_02234</name>
</gene>
<evidence type="ECO:0000256" key="1">
    <source>
        <dbReference type="SAM" id="MobiDB-lite"/>
    </source>
</evidence>
<dbReference type="STRING" id="629741.GCWU000324_02234"/>
<feature type="region of interest" description="Disordered" evidence="1">
    <location>
        <begin position="1"/>
        <end position="20"/>
    </location>
</feature>
<sequence>MIRKRNRQPENRFNRSENGSAFCAGQNRFSGCPIVVFGNAAGLTLRHEQKQNRQTVFRLPQHMVAA</sequence>
<dbReference type="AlphaFoldDB" id="C4GJL1"/>
<dbReference type="HOGENOM" id="CLU_2825376_0_0_4"/>
<proteinExistence type="predicted"/>
<accession>C4GJL1</accession>
<comment type="caution">
    <text evidence="2">The sequence shown here is derived from an EMBL/GenBank/DDBJ whole genome shotgun (WGS) entry which is preliminary data.</text>
</comment>
<protein>
    <submittedName>
        <fullName evidence="2">Uncharacterized protein</fullName>
    </submittedName>
</protein>
<keyword evidence="3" id="KW-1185">Reference proteome</keyword>
<organism evidence="2 3">
    <name type="scientific">Kingella oralis ATCC 51147</name>
    <dbReference type="NCBI Taxonomy" id="629741"/>
    <lineage>
        <taxon>Bacteria</taxon>
        <taxon>Pseudomonadati</taxon>
        <taxon>Pseudomonadota</taxon>
        <taxon>Betaproteobacteria</taxon>
        <taxon>Neisseriales</taxon>
        <taxon>Neisseriaceae</taxon>
        <taxon>Kingella</taxon>
    </lineage>
</organism>
<dbReference type="EMBL" id="ACJW02000003">
    <property type="protein sequence ID" value="EEP67983.1"/>
    <property type="molecule type" value="Genomic_DNA"/>
</dbReference>
<evidence type="ECO:0000313" key="3">
    <source>
        <dbReference type="Proteomes" id="UP000003009"/>
    </source>
</evidence>
<dbReference type="Proteomes" id="UP000003009">
    <property type="component" value="Unassembled WGS sequence"/>
</dbReference>
<evidence type="ECO:0000313" key="2">
    <source>
        <dbReference type="EMBL" id="EEP67983.1"/>
    </source>
</evidence>
<name>C4GJL1_9NEIS</name>